<dbReference type="InterPro" id="IPR011009">
    <property type="entry name" value="Kinase-like_dom_sf"/>
</dbReference>
<keyword evidence="2" id="KW-0418">Kinase</keyword>
<dbReference type="Pfam" id="PF01636">
    <property type="entry name" value="APH"/>
    <property type="match status" value="1"/>
</dbReference>
<keyword evidence="3" id="KW-1185">Reference proteome</keyword>
<sequence>MTALTEDVDMAQAMAAAGLGGLPFEPGPSPLASPSYKALESRSVLVETPDGPVFLKRMHPEMRDGFDLPAAMQLATQAGAAGVAPRVIWSDSGLGSIAMQGLTQGWRTATQYSLQAALPDAILALRQLHETAPLTHRFDPFAAIDAQIEALAALQVLPEDSIWLRRVIGLLEPMLDDAALAPCRNDGSASNLMLGPDRQVMLVDFDRAGMNDPLYDVGCLLAEATDFPQDMHAAFSVYWGHFDQAAFARARLWSAVDDMLHAFWARRLALVSVRRNVEWLKYGEWRLMRLRLVLNHPDFEQLIRLSRERIAA</sequence>
<proteinExistence type="predicted"/>
<dbReference type="GO" id="GO:0016301">
    <property type="term" value="F:kinase activity"/>
    <property type="evidence" value="ECO:0007669"/>
    <property type="project" value="UniProtKB-KW"/>
</dbReference>
<gene>
    <name evidence="2" type="ORF">SAMN06265221_11776</name>
</gene>
<dbReference type="Gene3D" id="3.90.1200.10">
    <property type="match status" value="1"/>
</dbReference>
<dbReference type="InterPro" id="IPR002575">
    <property type="entry name" value="Aminoglycoside_PTrfase"/>
</dbReference>
<reference evidence="2 3" key="1">
    <citation type="submission" date="2017-05" db="EMBL/GenBank/DDBJ databases">
        <authorList>
            <person name="Varghese N."/>
            <person name="Submissions S."/>
        </authorList>
    </citation>
    <scope>NUCLEOTIDE SEQUENCE [LARGE SCALE GENOMIC DNA]</scope>
    <source>
        <strain evidence="2 3">DSM 100094</strain>
    </source>
</reference>
<accession>A0A521F2T9</accession>
<evidence type="ECO:0000259" key="1">
    <source>
        <dbReference type="Pfam" id="PF01636"/>
    </source>
</evidence>
<dbReference type="RefSeq" id="WP_142664222.1">
    <property type="nucleotide sequence ID" value="NZ_FXTK01000017.1"/>
</dbReference>
<keyword evidence="2" id="KW-0808">Transferase</keyword>
<protein>
    <submittedName>
        <fullName evidence="2">Thiamine kinase</fullName>
    </submittedName>
</protein>
<dbReference type="OrthoDB" id="179763at2"/>
<dbReference type="SUPFAM" id="SSF56112">
    <property type="entry name" value="Protein kinase-like (PK-like)"/>
    <property type="match status" value="1"/>
</dbReference>
<feature type="domain" description="Aminoglycoside phosphotransferase" evidence="1">
    <location>
        <begin position="40"/>
        <end position="252"/>
    </location>
</feature>
<dbReference type="Proteomes" id="UP000319014">
    <property type="component" value="Unassembled WGS sequence"/>
</dbReference>
<organism evidence="2 3">
    <name type="scientific">Paracoccus laeviglucosivorans</name>
    <dbReference type="NCBI Taxonomy" id="1197861"/>
    <lineage>
        <taxon>Bacteria</taxon>
        <taxon>Pseudomonadati</taxon>
        <taxon>Pseudomonadota</taxon>
        <taxon>Alphaproteobacteria</taxon>
        <taxon>Rhodobacterales</taxon>
        <taxon>Paracoccaceae</taxon>
        <taxon>Paracoccus</taxon>
    </lineage>
</organism>
<dbReference type="AlphaFoldDB" id="A0A521F2T9"/>
<dbReference type="EMBL" id="FXTK01000017">
    <property type="protein sequence ID" value="SMO90475.1"/>
    <property type="molecule type" value="Genomic_DNA"/>
</dbReference>
<evidence type="ECO:0000313" key="3">
    <source>
        <dbReference type="Proteomes" id="UP000319014"/>
    </source>
</evidence>
<evidence type="ECO:0000313" key="2">
    <source>
        <dbReference type="EMBL" id="SMO90475.1"/>
    </source>
</evidence>
<name>A0A521F2T9_9RHOB</name>